<evidence type="ECO:0000313" key="2">
    <source>
        <dbReference type="Proteomes" id="UP000766486"/>
    </source>
</evidence>
<evidence type="ECO:0000313" key="1">
    <source>
        <dbReference type="EMBL" id="VUC23875.1"/>
    </source>
</evidence>
<accession>A0ABY6TYP4</accession>
<reference evidence="1 2" key="1">
    <citation type="submission" date="2019-06" db="EMBL/GenBank/DDBJ databases">
        <authorList>
            <person name="Broberg M."/>
        </authorList>
    </citation>
    <scope>NUCLEOTIDE SEQUENCE [LARGE SCALE GENOMIC DNA]</scope>
</reference>
<comment type="caution">
    <text evidence="1">The sequence shown here is derived from an EMBL/GenBank/DDBJ whole genome shotgun (WGS) entry which is preliminary data.</text>
</comment>
<dbReference type="EMBL" id="CABFNS010000713">
    <property type="protein sequence ID" value="VUC23875.1"/>
    <property type="molecule type" value="Genomic_DNA"/>
</dbReference>
<sequence length="96" mass="10393">MTVGVGGGIDFDHAEKKMLLRVLEAHGQTLAQGKWRARCKAAWEGPGGPDTQAWAGEQRRHEDDTVGEVSPANQINQIAEPGSSFGNWVQATRRPA</sequence>
<organism evidence="1 2">
    <name type="scientific">Bionectria ochroleuca</name>
    <name type="common">Gliocladium roseum</name>
    <dbReference type="NCBI Taxonomy" id="29856"/>
    <lineage>
        <taxon>Eukaryota</taxon>
        <taxon>Fungi</taxon>
        <taxon>Dikarya</taxon>
        <taxon>Ascomycota</taxon>
        <taxon>Pezizomycotina</taxon>
        <taxon>Sordariomycetes</taxon>
        <taxon>Hypocreomycetidae</taxon>
        <taxon>Hypocreales</taxon>
        <taxon>Bionectriaceae</taxon>
        <taxon>Clonostachys</taxon>
    </lineage>
</organism>
<proteinExistence type="predicted"/>
<gene>
    <name evidence="1" type="ORF">CLO192961_LOCUS128815</name>
</gene>
<name>A0ABY6TYP4_BIOOC</name>
<dbReference type="Proteomes" id="UP000766486">
    <property type="component" value="Unassembled WGS sequence"/>
</dbReference>
<keyword evidence="2" id="KW-1185">Reference proteome</keyword>
<protein>
    <submittedName>
        <fullName evidence="1">Uncharacterized protein</fullName>
    </submittedName>
</protein>